<dbReference type="InterPro" id="IPR046558">
    <property type="entry name" value="DUF6712"/>
</dbReference>
<organism evidence="1">
    <name type="scientific">marine sediment metagenome</name>
    <dbReference type="NCBI Taxonomy" id="412755"/>
    <lineage>
        <taxon>unclassified sequences</taxon>
        <taxon>metagenomes</taxon>
        <taxon>ecological metagenomes</taxon>
    </lineage>
</organism>
<evidence type="ECO:0000313" key="1">
    <source>
        <dbReference type="EMBL" id="KKM71787.1"/>
    </source>
</evidence>
<comment type="caution">
    <text evidence="1">The sequence shown here is derived from an EMBL/GenBank/DDBJ whole genome shotgun (WGS) entry which is preliminary data.</text>
</comment>
<protein>
    <submittedName>
        <fullName evidence="1">Uncharacterized protein</fullName>
    </submittedName>
</protein>
<sequence>MELMLLYFSYARFLKNQDIVVTSYGVRVLKDGELSEKETRAQIRTKSREAYSTGLIYQKQCDGFIKANTSAFPLYSPDPKQMSFKMIKVV</sequence>
<proteinExistence type="predicted"/>
<dbReference type="EMBL" id="LAZR01009575">
    <property type="protein sequence ID" value="KKM71787.1"/>
    <property type="molecule type" value="Genomic_DNA"/>
</dbReference>
<dbReference type="Pfam" id="PF20459">
    <property type="entry name" value="DUF6712"/>
    <property type="match status" value="1"/>
</dbReference>
<reference evidence="1" key="1">
    <citation type="journal article" date="2015" name="Nature">
        <title>Complex archaea that bridge the gap between prokaryotes and eukaryotes.</title>
        <authorList>
            <person name="Spang A."/>
            <person name="Saw J.H."/>
            <person name="Jorgensen S.L."/>
            <person name="Zaremba-Niedzwiedzka K."/>
            <person name="Martijn J."/>
            <person name="Lind A.E."/>
            <person name="van Eijk R."/>
            <person name="Schleper C."/>
            <person name="Guy L."/>
            <person name="Ettema T.J."/>
        </authorList>
    </citation>
    <scope>NUCLEOTIDE SEQUENCE</scope>
</reference>
<gene>
    <name evidence="1" type="ORF">LCGC14_1427120</name>
</gene>
<dbReference type="AlphaFoldDB" id="A0A0F9MRE6"/>
<accession>A0A0F9MRE6</accession>
<name>A0A0F9MRE6_9ZZZZ</name>